<accession>A0ABV7YWV2</accession>
<dbReference type="PROSITE" id="PS51352">
    <property type="entry name" value="THIOREDOXIN_2"/>
    <property type="match status" value="1"/>
</dbReference>
<evidence type="ECO:0000256" key="1">
    <source>
        <dbReference type="ARBA" id="ARBA00008987"/>
    </source>
</evidence>
<comment type="similarity">
    <text evidence="1 7">Belongs to the thioredoxin family.</text>
</comment>
<reference evidence="10" key="1">
    <citation type="journal article" date="2019" name="Int. J. Syst. Evol. Microbiol.">
        <title>The Global Catalogue of Microorganisms (GCM) 10K type strain sequencing project: providing services to taxonomists for standard genome sequencing and annotation.</title>
        <authorList>
            <consortium name="The Broad Institute Genomics Platform"/>
            <consortium name="The Broad Institute Genome Sequencing Center for Infectious Disease"/>
            <person name="Wu L."/>
            <person name="Ma J."/>
        </authorList>
    </citation>
    <scope>NUCLEOTIDE SEQUENCE [LARGE SCALE GENOMIC DNA]</scope>
    <source>
        <strain evidence="10">CECT 7956</strain>
    </source>
</reference>
<dbReference type="PANTHER" id="PTHR45663:SF11">
    <property type="entry name" value="GEO12009P1"/>
    <property type="match status" value="1"/>
</dbReference>
<evidence type="ECO:0000313" key="9">
    <source>
        <dbReference type="EMBL" id="MFC3811406.1"/>
    </source>
</evidence>
<keyword evidence="5" id="KW-0676">Redox-active center</keyword>
<protein>
    <recommendedName>
        <fullName evidence="6 7">Thioredoxin</fullName>
    </recommendedName>
</protein>
<feature type="domain" description="Thioredoxin" evidence="8">
    <location>
        <begin position="1"/>
        <end position="105"/>
    </location>
</feature>
<dbReference type="EMBL" id="JBHRYQ010000001">
    <property type="protein sequence ID" value="MFC3811406.1"/>
    <property type="molecule type" value="Genomic_DNA"/>
</dbReference>
<dbReference type="SUPFAM" id="SSF52833">
    <property type="entry name" value="Thioredoxin-like"/>
    <property type="match status" value="1"/>
</dbReference>
<evidence type="ECO:0000256" key="5">
    <source>
        <dbReference type="ARBA" id="ARBA00023284"/>
    </source>
</evidence>
<comment type="caution">
    <text evidence="9">The sequence shown here is derived from an EMBL/GenBank/DDBJ whole genome shotgun (WGS) entry which is preliminary data.</text>
</comment>
<dbReference type="PANTHER" id="PTHR45663">
    <property type="entry name" value="GEO12009P1"/>
    <property type="match status" value="1"/>
</dbReference>
<dbReference type="NCBIfam" id="TIGR01068">
    <property type="entry name" value="thioredoxin"/>
    <property type="match status" value="1"/>
</dbReference>
<dbReference type="PRINTS" id="PR00421">
    <property type="entry name" value="THIOREDOXIN"/>
</dbReference>
<evidence type="ECO:0000256" key="6">
    <source>
        <dbReference type="NCBIfam" id="TIGR01068"/>
    </source>
</evidence>
<dbReference type="InterPro" id="IPR017937">
    <property type="entry name" value="Thioredoxin_CS"/>
</dbReference>
<evidence type="ECO:0000259" key="8">
    <source>
        <dbReference type="PROSITE" id="PS51352"/>
    </source>
</evidence>
<dbReference type="RefSeq" id="WP_379838247.1">
    <property type="nucleotide sequence ID" value="NZ_JBHRYQ010000001.1"/>
</dbReference>
<sequence length="108" mass="12337">MIQQLNKTNFTETIENNHVVLVDFYADWCGPCKALHPTLEALDEEFKDKVSITKINIDKNPELSQQFDVKSIPALFYFKNGKMVGRQNGLQPKNVLSKNLNNLLLVSE</sequence>
<proteinExistence type="inferred from homology"/>
<dbReference type="PROSITE" id="PS00194">
    <property type="entry name" value="THIOREDOXIN_1"/>
    <property type="match status" value="1"/>
</dbReference>
<evidence type="ECO:0000313" key="10">
    <source>
        <dbReference type="Proteomes" id="UP001595616"/>
    </source>
</evidence>
<keyword evidence="3" id="KW-0249">Electron transport</keyword>
<evidence type="ECO:0000256" key="3">
    <source>
        <dbReference type="ARBA" id="ARBA00022982"/>
    </source>
</evidence>
<organism evidence="9 10">
    <name type="scientific">Lacihabitans lacunae</name>
    <dbReference type="NCBI Taxonomy" id="1028214"/>
    <lineage>
        <taxon>Bacteria</taxon>
        <taxon>Pseudomonadati</taxon>
        <taxon>Bacteroidota</taxon>
        <taxon>Cytophagia</taxon>
        <taxon>Cytophagales</taxon>
        <taxon>Leadbetterellaceae</taxon>
        <taxon>Lacihabitans</taxon>
    </lineage>
</organism>
<dbReference type="PIRSF" id="PIRSF000077">
    <property type="entry name" value="Thioredoxin"/>
    <property type="match status" value="1"/>
</dbReference>
<dbReference type="InterPro" id="IPR036249">
    <property type="entry name" value="Thioredoxin-like_sf"/>
</dbReference>
<evidence type="ECO:0000256" key="4">
    <source>
        <dbReference type="ARBA" id="ARBA00023157"/>
    </source>
</evidence>
<gene>
    <name evidence="9" type="primary">trxA</name>
    <name evidence="9" type="ORF">ACFOOI_12140</name>
</gene>
<name>A0ABV7YWV2_9BACT</name>
<keyword evidence="4" id="KW-1015">Disulfide bond</keyword>
<dbReference type="Pfam" id="PF00085">
    <property type="entry name" value="Thioredoxin"/>
    <property type="match status" value="1"/>
</dbReference>
<dbReference type="Proteomes" id="UP001595616">
    <property type="component" value="Unassembled WGS sequence"/>
</dbReference>
<keyword evidence="2" id="KW-0813">Transport</keyword>
<evidence type="ECO:0000256" key="2">
    <source>
        <dbReference type="ARBA" id="ARBA00022448"/>
    </source>
</evidence>
<dbReference type="InterPro" id="IPR005746">
    <property type="entry name" value="Thioredoxin"/>
</dbReference>
<keyword evidence="10" id="KW-1185">Reference proteome</keyword>
<dbReference type="CDD" id="cd02947">
    <property type="entry name" value="TRX_family"/>
    <property type="match status" value="1"/>
</dbReference>
<dbReference type="Gene3D" id="3.40.30.10">
    <property type="entry name" value="Glutaredoxin"/>
    <property type="match status" value="1"/>
</dbReference>
<evidence type="ECO:0000256" key="7">
    <source>
        <dbReference type="PIRNR" id="PIRNR000077"/>
    </source>
</evidence>
<dbReference type="InterPro" id="IPR013766">
    <property type="entry name" value="Thioredoxin_domain"/>
</dbReference>